<feature type="region of interest" description="Disordered" evidence="3">
    <location>
        <begin position="370"/>
        <end position="410"/>
    </location>
</feature>
<dbReference type="Gene3D" id="3.30.930.30">
    <property type="match status" value="1"/>
</dbReference>
<comment type="caution">
    <text evidence="5">The sequence shown here is derived from an EMBL/GenBank/DDBJ whole genome shotgun (WGS) entry which is preliminary data.</text>
</comment>
<protein>
    <recommendedName>
        <fullName evidence="4">MobA/MobL protein domain-containing protein</fullName>
    </recommendedName>
</protein>
<dbReference type="OrthoDB" id="1826980at2"/>
<feature type="compositionally biased region" description="Basic and acidic residues" evidence="3">
    <location>
        <begin position="131"/>
        <end position="142"/>
    </location>
</feature>
<dbReference type="Proteomes" id="UP000265750">
    <property type="component" value="Unassembled WGS sequence"/>
</dbReference>
<keyword evidence="6" id="KW-1185">Reference proteome</keyword>
<dbReference type="EMBL" id="QYRN01000008">
    <property type="protein sequence ID" value="RIX99125.1"/>
    <property type="molecule type" value="Genomic_DNA"/>
</dbReference>
<evidence type="ECO:0000256" key="3">
    <source>
        <dbReference type="SAM" id="MobiDB-lite"/>
    </source>
</evidence>
<feature type="region of interest" description="Disordered" evidence="3">
    <location>
        <begin position="128"/>
        <end position="167"/>
    </location>
</feature>
<comment type="similarity">
    <text evidence="1">Belongs to the MobA/MobL family.</text>
</comment>
<evidence type="ECO:0000259" key="4">
    <source>
        <dbReference type="Pfam" id="PF03389"/>
    </source>
</evidence>
<feature type="compositionally biased region" description="Basic and acidic residues" evidence="3">
    <location>
        <begin position="52"/>
        <end position="75"/>
    </location>
</feature>
<name>A0A3A1WHV9_9HYPH</name>
<gene>
    <name evidence="5" type="ORF">D3218_15230</name>
</gene>
<feature type="compositionally biased region" description="Basic and acidic residues" evidence="3">
    <location>
        <begin position="379"/>
        <end position="400"/>
    </location>
</feature>
<organism evidence="5 6">
    <name type="scientific">Aureimonas flava</name>
    <dbReference type="NCBI Taxonomy" id="2320271"/>
    <lineage>
        <taxon>Bacteria</taxon>
        <taxon>Pseudomonadati</taxon>
        <taxon>Pseudomonadota</taxon>
        <taxon>Alphaproteobacteria</taxon>
        <taxon>Hyphomicrobiales</taxon>
        <taxon>Aurantimonadaceae</taxon>
        <taxon>Aureimonas</taxon>
    </lineage>
</organism>
<feature type="region of interest" description="Disordered" evidence="3">
    <location>
        <begin position="757"/>
        <end position="789"/>
    </location>
</feature>
<feature type="domain" description="MobA/MobL protein" evidence="4">
    <location>
        <begin position="190"/>
        <end position="400"/>
    </location>
</feature>
<evidence type="ECO:0000256" key="1">
    <source>
        <dbReference type="ARBA" id="ARBA00010873"/>
    </source>
</evidence>
<sequence length="789" mass="86043">MVDESGAPPRRCGPRGLPCRECRRLRLPGQACADRGDERAHAIRTRGAGMDGRGDARLAPRRDVPDRADLPRAHGDRTAVARRQSDCVNAQRAEVRRRLPPDVQLAPWPWLHGPVDGRGTVPVRRPRVRAWRPDHASRRDARPVAQPGLAGRRRSAAPSRAAGGGALTSLPSNEALFHLNAKVIQRSRGKSAVAAAAYRAGARLTDARTGSVWDYTRKRHILDSYVTAPAGAPAWALDRETLWSRVELAEVRRNSQTAREIEVSIPRDLPPAAWRAFLADVARPYVEAGAVVDTCIHVPPAADKALNAHAHMLMTCRRLDPVSETGFARTRNNDLAAFFESGGRRGGTRGDALKAERGRVAAVVNDHLRRAGSRRRADHRSYEARGDPRPPEPHIGEGRKSATMRRRSHDRRTIVVAGLRRTKTLENQIIEVEKEMALTARGFARAPAQDKKAPRQQDYKLSLLRDRFPDGDFTPFRDVLYLVDAKDPRRTRVLTRDGAWVEADDESGTVSLWGPRSAQAAALADAISVSTGYGVDRIERTAAAGKPGKSRRKGAIPEEEAVSLADRWRRRGFSDVTESPAGVRVGLGGRSRLLDSGDHIDLIGPVSDQALRALASKAAEDWGGTLELDGPWPPEAQARLWTECQRQGVTLAGYTPPPAVAAAWAAESGSVADTSTKLRAVRSETAEADLLLGAAAGDVASLKRLEPSLRAFVSGHCDDEQRRDLARADREDIVQALAEFRKLGAAEFERQKAERLAGRPSIFDAPAKPADAPARDAAPAFGRRSNPID</sequence>
<dbReference type="Pfam" id="PF03389">
    <property type="entry name" value="MobA_MobL"/>
    <property type="match status" value="1"/>
</dbReference>
<keyword evidence="2" id="KW-0184">Conjugation</keyword>
<accession>A0A3A1WHV9</accession>
<dbReference type="AlphaFoldDB" id="A0A3A1WHV9"/>
<evidence type="ECO:0000313" key="5">
    <source>
        <dbReference type="EMBL" id="RIX99125.1"/>
    </source>
</evidence>
<feature type="compositionally biased region" description="Low complexity" evidence="3">
    <location>
        <begin position="764"/>
        <end position="780"/>
    </location>
</feature>
<proteinExistence type="inferred from homology"/>
<evidence type="ECO:0000256" key="2">
    <source>
        <dbReference type="ARBA" id="ARBA00022971"/>
    </source>
</evidence>
<dbReference type="InterPro" id="IPR005053">
    <property type="entry name" value="MobA_MobL"/>
</dbReference>
<evidence type="ECO:0000313" key="6">
    <source>
        <dbReference type="Proteomes" id="UP000265750"/>
    </source>
</evidence>
<reference evidence="6" key="1">
    <citation type="submission" date="2018-09" db="EMBL/GenBank/DDBJ databases">
        <authorList>
            <person name="Tuo L."/>
        </authorList>
    </citation>
    <scope>NUCLEOTIDE SEQUENCE [LARGE SCALE GENOMIC DNA]</scope>
    <source>
        <strain evidence="6">M2BS4Y-1</strain>
    </source>
</reference>
<feature type="region of interest" description="Disordered" evidence="3">
    <location>
        <begin position="47"/>
        <end position="75"/>
    </location>
</feature>